<dbReference type="Pfam" id="PF13554">
    <property type="entry name" value="Phage_tail_terminator_5"/>
    <property type="match status" value="1"/>
</dbReference>
<reference evidence="1 2" key="1">
    <citation type="submission" date="2014-09" db="EMBL/GenBank/DDBJ databases">
        <title>Whole genome shotgun sequence of Escherichia vulneris NBRC 102420.</title>
        <authorList>
            <person name="Yoshida Y."/>
            <person name="Hosoyama A."/>
            <person name="Tsuchikane K."/>
            <person name="Ohji S."/>
            <person name="Ichikawa N."/>
            <person name="Kimura A."/>
            <person name="Yamazoe A."/>
            <person name="Ezaki T."/>
            <person name="Fujita N."/>
        </authorList>
    </citation>
    <scope>NUCLEOTIDE SEQUENCE [LARGE SCALE GENOMIC DNA]</scope>
    <source>
        <strain evidence="1 2">NBRC 102420</strain>
    </source>
</reference>
<keyword evidence="2" id="KW-1185">Reference proteome</keyword>
<dbReference type="InterPro" id="IPR025395">
    <property type="entry name" value="Phage_tail_terminator-like"/>
</dbReference>
<accession>A0A090VAP3</accession>
<comment type="caution">
    <text evidence="1">The sequence shown here is derived from an EMBL/GenBank/DDBJ whole genome shotgun (WGS) entry which is preliminary data.</text>
</comment>
<evidence type="ECO:0000313" key="2">
    <source>
        <dbReference type="Proteomes" id="UP000029462"/>
    </source>
</evidence>
<dbReference type="eggNOG" id="ENOG5032ZC4">
    <property type="taxonomic scope" value="Bacteria"/>
</dbReference>
<gene>
    <name evidence="1" type="ORF">EV102420_38_00120</name>
</gene>
<organism evidence="1 2">
    <name type="scientific">Pseudescherichia vulneris NBRC 102420</name>
    <dbReference type="NCBI Taxonomy" id="1115515"/>
    <lineage>
        <taxon>Bacteria</taxon>
        <taxon>Pseudomonadati</taxon>
        <taxon>Pseudomonadota</taxon>
        <taxon>Gammaproteobacteria</taxon>
        <taxon>Enterobacterales</taxon>
        <taxon>Enterobacteriaceae</taxon>
        <taxon>Pseudescherichia</taxon>
    </lineage>
</organism>
<dbReference type="RefSeq" id="WP_042395814.1">
    <property type="nucleotide sequence ID" value="NZ_BBMZ01000038.1"/>
</dbReference>
<evidence type="ECO:0008006" key="3">
    <source>
        <dbReference type="Google" id="ProtNLM"/>
    </source>
</evidence>
<protein>
    <recommendedName>
        <fullName evidence="3">DUF4128 domain-containing protein</fullName>
    </recommendedName>
</protein>
<dbReference type="Gene3D" id="3.30.2000.20">
    <property type="match status" value="1"/>
</dbReference>
<sequence length="136" mass="14282">MIPDITTALEAMLGLWADSEGVPVAWDNIQFDPPGDGLYLISHDMPAQPYSIDMAGGCRVYPGVYQVTVVAPAGGGKSQARALARLVAGLFPENQEIPGDGFTAWVTSPPAIFSGIPDGVSYSIPVSINYRADISA</sequence>
<dbReference type="EMBL" id="BBMZ01000038">
    <property type="protein sequence ID" value="GAL60409.1"/>
    <property type="molecule type" value="Genomic_DNA"/>
</dbReference>
<dbReference type="Proteomes" id="UP000029462">
    <property type="component" value="Unassembled WGS sequence"/>
</dbReference>
<proteinExistence type="predicted"/>
<name>A0A090VAP3_PSEVU</name>
<dbReference type="STRING" id="1115515.EV102420_38_00120"/>
<evidence type="ECO:0000313" key="1">
    <source>
        <dbReference type="EMBL" id="GAL60409.1"/>
    </source>
</evidence>
<dbReference type="AlphaFoldDB" id="A0A090VAP3"/>
<dbReference type="OrthoDB" id="6049303at2"/>